<gene>
    <name evidence="2" type="ORF">M513_13367</name>
    <name evidence="3" type="ORF">M514_13367</name>
</gene>
<keyword evidence="1" id="KW-0732">Signal</keyword>
<dbReference type="EMBL" id="KL367517">
    <property type="protein sequence ID" value="KFD67159.1"/>
    <property type="molecule type" value="Genomic_DNA"/>
</dbReference>
<organism evidence="2 4">
    <name type="scientific">Trichuris suis</name>
    <name type="common">pig whipworm</name>
    <dbReference type="NCBI Taxonomy" id="68888"/>
    <lineage>
        <taxon>Eukaryota</taxon>
        <taxon>Metazoa</taxon>
        <taxon>Ecdysozoa</taxon>
        <taxon>Nematoda</taxon>
        <taxon>Enoplea</taxon>
        <taxon>Dorylaimia</taxon>
        <taxon>Trichinellida</taxon>
        <taxon>Trichuridae</taxon>
        <taxon>Trichuris</taxon>
    </lineage>
</organism>
<reference evidence="2 4" key="1">
    <citation type="journal article" date="2014" name="Nat. Genet.">
        <title>Genome and transcriptome of the porcine whipworm Trichuris suis.</title>
        <authorList>
            <person name="Jex A.R."/>
            <person name="Nejsum P."/>
            <person name="Schwarz E.M."/>
            <person name="Hu L."/>
            <person name="Young N.D."/>
            <person name="Hall R.S."/>
            <person name="Korhonen P.K."/>
            <person name="Liao S."/>
            <person name="Thamsborg S."/>
            <person name="Xia J."/>
            <person name="Xu P."/>
            <person name="Wang S."/>
            <person name="Scheerlinck J.P."/>
            <person name="Hofmann A."/>
            <person name="Sternberg P.W."/>
            <person name="Wang J."/>
            <person name="Gasser R.B."/>
        </authorList>
    </citation>
    <scope>NUCLEOTIDE SEQUENCE [LARGE SCALE GENOMIC DNA]</scope>
    <source>
        <strain evidence="3">DCEP-RM93F</strain>
        <strain evidence="2">DCEP-RM93M</strain>
    </source>
</reference>
<dbReference type="EMBL" id="KL363430">
    <property type="protein sequence ID" value="KFD45761.1"/>
    <property type="molecule type" value="Genomic_DNA"/>
</dbReference>
<feature type="signal peptide" evidence="1">
    <location>
        <begin position="1"/>
        <end position="26"/>
    </location>
</feature>
<evidence type="ECO:0000313" key="2">
    <source>
        <dbReference type="EMBL" id="KFD45761.1"/>
    </source>
</evidence>
<dbReference type="Proteomes" id="UP000030764">
    <property type="component" value="Unassembled WGS sequence"/>
</dbReference>
<dbReference type="Proteomes" id="UP000030758">
    <property type="component" value="Unassembled WGS sequence"/>
</dbReference>
<evidence type="ECO:0000313" key="4">
    <source>
        <dbReference type="Proteomes" id="UP000030764"/>
    </source>
</evidence>
<keyword evidence="4" id="KW-1185">Reference proteome</keyword>
<feature type="chain" id="PRO_5010405178" evidence="1">
    <location>
        <begin position="27"/>
        <end position="112"/>
    </location>
</feature>
<evidence type="ECO:0000256" key="1">
    <source>
        <dbReference type="SAM" id="SignalP"/>
    </source>
</evidence>
<dbReference type="AlphaFoldDB" id="A0A085LLB5"/>
<accession>A0A085LLB5</accession>
<sequence>MSGGGTKRSATFYLTASSFLARLMSSLPIVVTTDAHHEPLWSRKTRGAEEIPHRVKVSVTPSELAGRRHPRPTAPNFCSRSCSYKQHVDIDGAFIDAFTELVPSHTRMAEKK</sequence>
<protein>
    <submittedName>
        <fullName evidence="2">Uncharacterized protein</fullName>
    </submittedName>
</protein>
<evidence type="ECO:0000313" key="3">
    <source>
        <dbReference type="EMBL" id="KFD67159.1"/>
    </source>
</evidence>
<proteinExistence type="predicted"/>
<name>A0A085LLB5_9BILA</name>